<evidence type="ECO:0000256" key="5">
    <source>
        <dbReference type="ARBA" id="ARBA00023125"/>
    </source>
</evidence>
<dbReference type="SMART" id="SM00862">
    <property type="entry name" value="Trans_reg_C"/>
    <property type="match status" value="1"/>
</dbReference>
<comment type="caution">
    <text evidence="7">Lacks conserved residue(s) required for the propagation of feature annotation.</text>
</comment>
<sequence>MCKPQISFITGMLLEQHLPKLDGNSLCHEIRTKWKSDMPIIFISAISEKKEIIEGLRLGADDFVTKPFDPEELMARIRTVIRRAGEHCLKISYFGLTLKQRKREVWLEGKKLQLTKTEYRLLYFLMKNPNQVLTRQQLIERLYPLNEKHVYDRTIDVHIKKLREKIEKRPSSPTRIITVRGLGYMFQVDEDF</sequence>
<dbReference type="GO" id="GO:0005829">
    <property type="term" value="C:cytosol"/>
    <property type="evidence" value="ECO:0007669"/>
    <property type="project" value="TreeGrafter"/>
</dbReference>
<gene>
    <name evidence="11" type="ORF">SAMN02745208_02776</name>
</gene>
<comment type="subcellular location">
    <subcellularLocation>
        <location evidence="1">Cytoplasm</location>
    </subcellularLocation>
</comment>
<dbReference type="InterPro" id="IPR011006">
    <property type="entry name" value="CheY-like_superfamily"/>
</dbReference>
<name>A0A8B4BX05_HEYCO</name>
<evidence type="ECO:0000313" key="11">
    <source>
        <dbReference type="EMBL" id="SHF84532.1"/>
    </source>
</evidence>
<evidence type="ECO:0000256" key="1">
    <source>
        <dbReference type="ARBA" id="ARBA00004496"/>
    </source>
</evidence>
<evidence type="ECO:0000256" key="4">
    <source>
        <dbReference type="ARBA" id="ARBA00023015"/>
    </source>
</evidence>
<dbReference type="GO" id="GO:0000976">
    <property type="term" value="F:transcription cis-regulatory region binding"/>
    <property type="evidence" value="ECO:0007669"/>
    <property type="project" value="TreeGrafter"/>
</dbReference>
<feature type="DNA-binding region" description="OmpR/PhoB-type" evidence="8">
    <location>
        <begin position="86"/>
        <end position="188"/>
    </location>
</feature>
<evidence type="ECO:0000259" key="9">
    <source>
        <dbReference type="PROSITE" id="PS50110"/>
    </source>
</evidence>
<dbReference type="AlphaFoldDB" id="A0A8B4BX05"/>
<dbReference type="SUPFAM" id="SSF46894">
    <property type="entry name" value="C-terminal effector domain of the bipartite response regulators"/>
    <property type="match status" value="1"/>
</dbReference>
<keyword evidence="3" id="KW-0902">Two-component regulatory system</keyword>
<dbReference type="GO" id="GO:0006355">
    <property type="term" value="P:regulation of DNA-templated transcription"/>
    <property type="evidence" value="ECO:0007669"/>
    <property type="project" value="InterPro"/>
</dbReference>
<feature type="domain" description="Response regulatory" evidence="9">
    <location>
        <begin position="1"/>
        <end position="81"/>
    </location>
</feature>
<evidence type="ECO:0000256" key="8">
    <source>
        <dbReference type="PROSITE-ProRule" id="PRU01091"/>
    </source>
</evidence>
<dbReference type="PROSITE" id="PS50110">
    <property type="entry name" value="RESPONSE_REGULATORY"/>
    <property type="match status" value="1"/>
</dbReference>
<dbReference type="SUPFAM" id="SSF52172">
    <property type="entry name" value="CheY-like"/>
    <property type="match status" value="1"/>
</dbReference>
<accession>A0A8B4BX05</accession>
<dbReference type="PANTHER" id="PTHR48111:SF1">
    <property type="entry name" value="TWO-COMPONENT RESPONSE REGULATOR ORR33"/>
    <property type="match status" value="1"/>
</dbReference>
<dbReference type="GO" id="GO:0000156">
    <property type="term" value="F:phosphorelay response regulator activity"/>
    <property type="evidence" value="ECO:0007669"/>
    <property type="project" value="TreeGrafter"/>
</dbReference>
<dbReference type="PANTHER" id="PTHR48111">
    <property type="entry name" value="REGULATOR OF RPOS"/>
    <property type="match status" value="1"/>
</dbReference>
<evidence type="ECO:0000256" key="7">
    <source>
        <dbReference type="PROSITE-ProRule" id="PRU00169"/>
    </source>
</evidence>
<dbReference type="GO" id="GO:0032993">
    <property type="term" value="C:protein-DNA complex"/>
    <property type="evidence" value="ECO:0007669"/>
    <property type="project" value="TreeGrafter"/>
</dbReference>
<keyword evidence="2" id="KW-0597">Phosphoprotein</keyword>
<dbReference type="InterPro" id="IPR036388">
    <property type="entry name" value="WH-like_DNA-bd_sf"/>
</dbReference>
<dbReference type="CDD" id="cd00383">
    <property type="entry name" value="trans_reg_C"/>
    <property type="match status" value="1"/>
</dbReference>
<dbReference type="PROSITE" id="PS51755">
    <property type="entry name" value="OMPR_PHOB"/>
    <property type="match status" value="1"/>
</dbReference>
<keyword evidence="4" id="KW-0805">Transcription regulation</keyword>
<comment type="caution">
    <text evidence="11">The sequence shown here is derived from an EMBL/GenBank/DDBJ whole genome shotgun (WGS) entry which is preliminary data.</text>
</comment>
<evidence type="ECO:0000256" key="3">
    <source>
        <dbReference type="ARBA" id="ARBA00023012"/>
    </source>
</evidence>
<dbReference type="InterPro" id="IPR016032">
    <property type="entry name" value="Sig_transdc_resp-reg_C-effctor"/>
</dbReference>
<dbReference type="InterPro" id="IPR001789">
    <property type="entry name" value="Sig_transdc_resp-reg_receiver"/>
</dbReference>
<dbReference type="Gene3D" id="3.40.50.2300">
    <property type="match status" value="1"/>
</dbReference>
<dbReference type="Pfam" id="PF00486">
    <property type="entry name" value="Trans_reg_C"/>
    <property type="match status" value="1"/>
</dbReference>
<evidence type="ECO:0000259" key="10">
    <source>
        <dbReference type="PROSITE" id="PS51755"/>
    </source>
</evidence>
<dbReference type="InterPro" id="IPR001867">
    <property type="entry name" value="OmpR/PhoB-type_DNA-bd"/>
</dbReference>
<dbReference type="RefSeq" id="WP_050996483.1">
    <property type="nucleotide sequence ID" value="NZ_ALAS01000097.1"/>
</dbReference>
<dbReference type="Pfam" id="PF00072">
    <property type="entry name" value="Response_reg"/>
    <property type="match status" value="1"/>
</dbReference>
<evidence type="ECO:0000256" key="2">
    <source>
        <dbReference type="ARBA" id="ARBA00022553"/>
    </source>
</evidence>
<evidence type="ECO:0000313" key="12">
    <source>
        <dbReference type="Proteomes" id="UP000184029"/>
    </source>
</evidence>
<organism evidence="11 12">
    <name type="scientific">Heyndrickxia coagulans DSM 1 = ATCC 7050</name>
    <dbReference type="NCBI Taxonomy" id="1121088"/>
    <lineage>
        <taxon>Bacteria</taxon>
        <taxon>Bacillati</taxon>
        <taxon>Bacillota</taxon>
        <taxon>Bacilli</taxon>
        <taxon>Bacillales</taxon>
        <taxon>Bacillaceae</taxon>
        <taxon>Heyndrickxia</taxon>
    </lineage>
</organism>
<evidence type="ECO:0000256" key="6">
    <source>
        <dbReference type="ARBA" id="ARBA00023163"/>
    </source>
</evidence>
<feature type="domain" description="OmpR/PhoB-type" evidence="10">
    <location>
        <begin position="86"/>
        <end position="188"/>
    </location>
</feature>
<dbReference type="InterPro" id="IPR039420">
    <property type="entry name" value="WalR-like"/>
</dbReference>
<keyword evidence="6" id="KW-0804">Transcription</keyword>
<dbReference type="FunFam" id="1.10.10.10:FF:000018">
    <property type="entry name" value="DNA-binding response regulator ResD"/>
    <property type="match status" value="1"/>
</dbReference>
<protein>
    <submittedName>
        <fullName evidence="11">DNA-binding response regulator, OmpR family, contains REC and winged-helix (WHTH) domain</fullName>
    </submittedName>
</protein>
<dbReference type="Gene3D" id="1.10.10.10">
    <property type="entry name" value="Winged helix-like DNA-binding domain superfamily/Winged helix DNA-binding domain"/>
    <property type="match status" value="1"/>
</dbReference>
<reference evidence="11 12" key="1">
    <citation type="submission" date="2016-11" db="EMBL/GenBank/DDBJ databases">
        <authorList>
            <person name="Varghese N."/>
            <person name="Submissions S."/>
        </authorList>
    </citation>
    <scope>NUCLEOTIDE SEQUENCE [LARGE SCALE GENOMIC DNA]</scope>
    <source>
        <strain evidence="11 12">DSM 1</strain>
    </source>
</reference>
<keyword evidence="5 8" id="KW-0238">DNA-binding</keyword>
<proteinExistence type="predicted"/>
<dbReference type="EMBL" id="FQUB01000079">
    <property type="protein sequence ID" value="SHF84532.1"/>
    <property type="molecule type" value="Genomic_DNA"/>
</dbReference>
<dbReference type="Proteomes" id="UP000184029">
    <property type="component" value="Unassembled WGS sequence"/>
</dbReference>